<feature type="compositionally biased region" description="Basic and acidic residues" evidence="3">
    <location>
        <begin position="496"/>
        <end position="511"/>
    </location>
</feature>
<dbReference type="PROSITE" id="PS50003">
    <property type="entry name" value="PH_DOMAIN"/>
    <property type="match status" value="1"/>
</dbReference>
<dbReference type="InterPro" id="IPR013761">
    <property type="entry name" value="SAM/pointed_sf"/>
</dbReference>
<feature type="compositionally biased region" description="Low complexity" evidence="3">
    <location>
        <begin position="1614"/>
        <end position="1640"/>
    </location>
</feature>
<dbReference type="InterPro" id="IPR011993">
    <property type="entry name" value="PH-like_dom_sf"/>
</dbReference>
<evidence type="ECO:0000313" key="8">
    <source>
        <dbReference type="EMBL" id="KAJ1528420.1"/>
    </source>
</evidence>
<feature type="region of interest" description="Disordered" evidence="3">
    <location>
        <begin position="631"/>
        <end position="661"/>
    </location>
</feature>
<feature type="compositionally biased region" description="Low complexity" evidence="3">
    <location>
        <begin position="1680"/>
        <end position="1693"/>
    </location>
</feature>
<dbReference type="InterPro" id="IPR001849">
    <property type="entry name" value="PH_domain"/>
</dbReference>
<name>A0AAV7XU77_9NEOP</name>
<sequence length="1699" mass="188112">MAYVNVAEWKPDQVTEWLKGLDSSILPYLQLFLNYEVNGQQLLNVRSEDLDNLGIKRLGHQELILEAVEHLRNFHYELDRENLQLLALRLSCQAHSLHNELLRHTDSQPVSTQTLADVASVVRAVKPLVCWLDRSPFSGQLEYADRKTDLLKFSLEIATCAQRDRFAERPVEEIRTSCGKLAAIADGIIQDIADPLILQPASLDLATLRKRGGDDLGFFILPSFYGVHQIGEIKFGSPAHQCGKVEEGDEVVQVNYQTVVGWQRKKVMALFEESLSDVFLTLKKRPRHTKVYGQIYMKPYRLPSKKRAPAYTRWHDNLPSPRPELLTIPDFEIPVVKSAPKTPPSKHITLEPLNSTIISTSSESDDVGSGCDEASIDYELEGHTSPTSMRLYLPKPRVPVQRRATITGASPTSHLPPIDLEKFWRELKLEKKWKFNGKTPESHNSNPECRVLRNKSPCEQNERPSTCLGFEKSSSKEYVKHVDYVVKSNNSSSREVSSHNDDTKLTQEPNHDISVSITSLESRVNSQASNSKDPKKEKRFITRLELIVDPRDSRIEFTEVISKDTESRSPVPEEIQSEVAGSAHVESYPESIEKTRKISNVSQVGELPFHRERGRLDKSYSTPAYDLSGLDGLQVGQKSPQISMETEESSSNSFPAIDLSEHPLMPDVTSSSTPRVKRTPDYSTHAVFKFPPANISPYTTGQEFENQREEMNLNINDNCDVNSNPVLHGRVVETINRHLLNSNCGKDGDEDCYEPHNNRRFSPSYSRTVTNIVHNSPDLISDINTHRFYKSDEDYDNGNHFHFQSSPRLDNSQSSFDSNCKSPQTPHAKFTFQKLYQPKPSLLPEQSGVEGVTASADIESPKLFPGENRKPPPTPPARHTPLEISDPSTQQPRIPIKITVNPPEPPPRPTPSNKTPALPLEQPKSSLKAKMGSMSSVTKTVFGSPKVSRKKNPLLAKRRSVSVKELGNADNEGWLYRRLRIGDSGAQWIKGWFILKGTTFYGFKSREAPKADCFISLPGFTTSTAEEVKSRKFAFKVYHTGTVFYFAAESEEELAQWLDCLSMATIDVNTLKTSAAEGAVFSETEDEADDEPEVADSCFPSPKMRKFTNFLSGHSNHSVSGSAGSPKPARSHQNLASTADSKTYDIQKRFGSLKKLGYRSKYSNQLSSQSSSSATSLSSTEQSQDVPTAPHSLDRKVLRFLSTSKNPVPVPTSQFKSYRRVVATEPCPPFPKHADGISSGRGDEASSPHAARNMSNTHGEQDLRRNNRVTGRDEVSGTLTLEQFMLLRQEEERQQHQQSSASHHQERFRDRDIDRDPVVPSHRETSEAYTGYTEDPVLSRHKSLEKHRSPPPAPPPLSPSPHQLPVPAPAVRPVPAARTILPAPAQCDTTSEPPAIVPRTSRPANDAHEPRASLNIVKRSPDSTLEATRRAPLPTKQPGLKNAAMYQPPPVAFSPSPSFGPSFEMHLDQRGCAMNSSDEIWDGSLTKGASSKIRQFLSPKRSCPPTPHGQFTPSNQSEASAPTPHRTILGSPRLHRALFRQSDSRKQKGAPLGDCSPGPLCSPSSSIFSSLPSATSSPIPSPDWTSDHTLSLSAKPTMGIAMLGKKPGTTAAATGTAATATTSPSPLSNIISNSLSAMSPPLSPPQTPLSPPPDYPGLEYPPVFEPGIYSLSDSSTFLSQTSSLYSPSSDMSSPHQPRR</sequence>
<dbReference type="InterPro" id="IPR051566">
    <property type="entry name" value="CNKSR"/>
</dbReference>
<gene>
    <name evidence="8" type="ORF">ONE63_006834</name>
</gene>
<feature type="domain" description="PH" evidence="4">
    <location>
        <begin position="968"/>
        <end position="1066"/>
    </location>
</feature>
<evidence type="ECO:0008006" key="10">
    <source>
        <dbReference type="Google" id="ProtNLM"/>
    </source>
</evidence>
<dbReference type="SMART" id="SM00454">
    <property type="entry name" value="SAM"/>
    <property type="match status" value="1"/>
</dbReference>
<dbReference type="InterPro" id="IPR049628">
    <property type="entry name" value="CNK1-3_SAM"/>
</dbReference>
<feature type="region of interest" description="Disordered" evidence="3">
    <location>
        <begin position="1229"/>
        <end position="1275"/>
    </location>
</feature>
<feature type="compositionally biased region" description="Low complexity" evidence="3">
    <location>
        <begin position="1164"/>
        <end position="1184"/>
    </location>
</feature>
<dbReference type="PANTHER" id="PTHR12844">
    <property type="entry name" value="CONNECTOR ENCHANCER OF KINASE SUPPRESSOR OF RAS"/>
    <property type="match status" value="1"/>
</dbReference>
<feature type="region of interest" description="Disordered" evidence="3">
    <location>
        <begin position="1382"/>
        <end position="1427"/>
    </location>
</feature>
<dbReference type="SUPFAM" id="SSF50156">
    <property type="entry name" value="PDZ domain-like"/>
    <property type="match status" value="1"/>
</dbReference>
<dbReference type="PROSITE" id="PS51290">
    <property type="entry name" value="CRIC"/>
    <property type="match status" value="1"/>
</dbReference>
<reference evidence="8" key="1">
    <citation type="submission" date="2022-12" db="EMBL/GenBank/DDBJ databases">
        <title>Chromosome-level genome assembly of the bean flower thrips Megalurothrips usitatus.</title>
        <authorList>
            <person name="Ma L."/>
            <person name="Liu Q."/>
            <person name="Li H."/>
            <person name="Cai W."/>
        </authorList>
    </citation>
    <scope>NUCLEOTIDE SEQUENCE</scope>
    <source>
        <strain evidence="8">Cailab_2022a</strain>
    </source>
</reference>
<dbReference type="InterPro" id="IPR036034">
    <property type="entry name" value="PDZ_sf"/>
</dbReference>
<feature type="region of interest" description="Disordered" evidence="3">
    <location>
        <begin position="1117"/>
        <end position="1140"/>
    </location>
</feature>
<feature type="compositionally biased region" description="Polar residues" evidence="3">
    <location>
        <begin position="1509"/>
        <end position="1520"/>
    </location>
</feature>
<feature type="domain" description="PDZ" evidence="6">
    <location>
        <begin position="205"/>
        <end position="286"/>
    </location>
</feature>
<dbReference type="Pfam" id="PF10534">
    <property type="entry name" value="CRIC_ras_sig"/>
    <property type="match status" value="1"/>
</dbReference>
<keyword evidence="9" id="KW-1185">Reference proteome</keyword>
<dbReference type="CDD" id="cd13326">
    <property type="entry name" value="PH_CNK_insect-like"/>
    <property type="match status" value="1"/>
</dbReference>
<dbReference type="PROSITE" id="PS50105">
    <property type="entry name" value="SAM_DOMAIN"/>
    <property type="match status" value="1"/>
</dbReference>
<feature type="region of interest" description="Disordered" evidence="3">
    <location>
        <begin position="1680"/>
        <end position="1699"/>
    </location>
</feature>
<feature type="compositionally biased region" description="Basic and acidic residues" evidence="3">
    <location>
        <begin position="1259"/>
        <end position="1275"/>
    </location>
</feature>
<dbReference type="EMBL" id="JAPTSV010000004">
    <property type="protein sequence ID" value="KAJ1528420.1"/>
    <property type="molecule type" value="Genomic_DNA"/>
</dbReference>
<comment type="caution">
    <text evidence="8">The sequence shown here is derived from an EMBL/GenBank/DDBJ whole genome shotgun (WGS) entry which is preliminary data.</text>
</comment>
<feature type="region of interest" description="Disordered" evidence="3">
    <location>
        <begin position="489"/>
        <end position="536"/>
    </location>
</feature>
<dbReference type="FunFam" id="2.30.42.10:FF:000060">
    <property type="entry name" value="Connector enhancer of kinase suppressor of Ras 2"/>
    <property type="match status" value="1"/>
</dbReference>
<dbReference type="SUPFAM" id="SSF50729">
    <property type="entry name" value="PH domain-like"/>
    <property type="match status" value="1"/>
</dbReference>
<evidence type="ECO:0000259" key="6">
    <source>
        <dbReference type="PROSITE" id="PS50106"/>
    </source>
</evidence>
<feature type="domain" description="SAM" evidence="5">
    <location>
        <begin position="9"/>
        <end position="74"/>
    </location>
</feature>
<dbReference type="PROSITE" id="PS50106">
    <property type="entry name" value="PDZ"/>
    <property type="match status" value="1"/>
</dbReference>
<evidence type="ECO:0000256" key="1">
    <source>
        <dbReference type="ARBA" id="ARBA00009498"/>
    </source>
</evidence>
<feature type="region of interest" description="Disordered" evidence="3">
    <location>
        <begin position="799"/>
        <end position="825"/>
    </location>
</feature>
<feature type="region of interest" description="Disordered" evidence="3">
    <location>
        <begin position="1290"/>
        <end position="1369"/>
    </location>
</feature>
<feature type="region of interest" description="Disordered" evidence="3">
    <location>
        <begin position="858"/>
        <end position="920"/>
    </location>
</feature>
<feature type="region of interest" description="Disordered" evidence="3">
    <location>
        <begin position="565"/>
        <end position="591"/>
    </location>
</feature>
<dbReference type="CDD" id="cd09511">
    <property type="entry name" value="SAM_CNK1_2_3-suppressor"/>
    <property type="match status" value="1"/>
</dbReference>
<dbReference type="InterPro" id="IPR001660">
    <property type="entry name" value="SAM"/>
</dbReference>
<feature type="domain" description="CRIC" evidence="7">
    <location>
        <begin position="82"/>
        <end position="168"/>
    </location>
</feature>
<feature type="compositionally biased region" description="Pro residues" evidence="3">
    <location>
        <begin position="1641"/>
        <end position="1655"/>
    </location>
</feature>
<comment type="similarity">
    <text evidence="1">Belongs to the CNKSR family.</text>
</comment>
<dbReference type="InterPro" id="IPR017874">
    <property type="entry name" value="CRIC_domain"/>
</dbReference>
<proteinExistence type="inferred from homology"/>
<organism evidence="8 9">
    <name type="scientific">Megalurothrips usitatus</name>
    <name type="common">bean blossom thrips</name>
    <dbReference type="NCBI Taxonomy" id="439358"/>
    <lineage>
        <taxon>Eukaryota</taxon>
        <taxon>Metazoa</taxon>
        <taxon>Ecdysozoa</taxon>
        <taxon>Arthropoda</taxon>
        <taxon>Hexapoda</taxon>
        <taxon>Insecta</taxon>
        <taxon>Pterygota</taxon>
        <taxon>Neoptera</taxon>
        <taxon>Paraneoptera</taxon>
        <taxon>Thysanoptera</taxon>
        <taxon>Terebrantia</taxon>
        <taxon>Thripoidea</taxon>
        <taxon>Thripidae</taxon>
        <taxon>Megalurothrips</taxon>
    </lineage>
</organism>
<feature type="region of interest" description="Disordered" evidence="3">
    <location>
        <begin position="1497"/>
        <end position="1531"/>
    </location>
</feature>
<evidence type="ECO:0000313" key="9">
    <source>
        <dbReference type="Proteomes" id="UP001075354"/>
    </source>
</evidence>
<dbReference type="SMART" id="SM00233">
    <property type="entry name" value="PH"/>
    <property type="match status" value="1"/>
</dbReference>
<feature type="compositionally biased region" description="Polar residues" evidence="3">
    <location>
        <begin position="513"/>
        <end position="531"/>
    </location>
</feature>
<dbReference type="InterPro" id="IPR001478">
    <property type="entry name" value="PDZ"/>
</dbReference>
<dbReference type="Proteomes" id="UP001075354">
    <property type="component" value="Chromosome 4"/>
</dbReference>
<dbReference type="SUPFAM" id="SSF47769">
    <property type="entry name" value="SAM/Pointed domain"/>
    <property type="match status" value="1"/>
</dbReference>
<feature type="region of interest" description="Disordered" evidence="3">
    <location>
        <begin position="1164"/>
        <end position="1191"/>
    </location>
</feature>
<evidence type="ECO:0000256" key="2">
    <source>
        <dbReference type="ARBA" id="ARBA00022553"/>
    </source>
</evidence>
<dbReference type="SMART" id="SM00228">
    <property type="entry name" value="PDZ"/>
    <property type="match status" value="1"/>
</dbReference>
<evidence type="ECO:0000259" key="4">
    <source>
        <dbReference type="PROSITE" id="PS50003"/>
    </source>
</evidence>
<dbReference type="Pfam" id="PF00536">
    <property type="entry name" value="SAM_1"/>
    <property type="match status" value="1"/>
</dbReference>
<dbReference type="Gene3D" id="1.10.150.50">
    <property type="entry name" value="Transcription Factor, Ets-1"/>
    <property type="match status" value="1"/>
</dbReference>
<feature type="compositionally biased region" description="Basic and acidic residues" evidence="3">
    <location>
        <begin position="1303"/>
        <end position="1326"/>
    </location>
</feature>
<evidence type="ECO:0000259" key="7">
    <source>
        <dbReference type="PROSITE" id="PS51290"/>
    </source>
</evidence>
<feature type="compositionally biased region" description="Polar residues" evidence="3">
    <location>
        <begin position="636"/>
        <end position="654"/>
    </location>
</feature>
<evidence type="ECO:0000259" key="5">
    <source>
        <dbReference type="PROSITE" id="PS50105"/>
    </source>
</evidence>
<feature type="compositionally biased region" description="Polar residues" evidence="3">
    <location>
        <begin position="1131"/>
        <end position="1140"/>
    </location>
</feature>
<accession>A0AAV7XU77</accession>
<feature type="compositionally biased region" description="Polar residues" evidence="3">
    <location>
        <begin position="802"/>
        <end position="825"/>
    </location>
</feature>
<protein>
    <recommendedName>
        <fullName evidence="10">Connector enhancer of kinase suppressor of ras 2</fullName>
    </recommendedName>
</protein>
<dbReference type="PANTHER" id="PTHR12844:SF42">
    <property type="entry name" value="CONNECTOR ENHANCER OF KSR PROTEIN CNK"/>
    <property type="match status" value="1"/>
</dbReference>
<feature type="compositionally biased region" description="Pro residues" evidence="3">
    <location>
        <begin position="1350"/>
        <end position="1369"/>
    </location>
</feature>
<feature type="region of interest" description="Disordered" evidence="3">
    <location>
        <begin position="1614"/>
        <end position="1661"/>
    </location>
</feature>
<dbReference type="Gene3D" id="2.30.42.10">
    <property type="match status" value="1"/>
</dbReference>
<dbReference type="CDD" id="cd06748">
    <property type="entry name" value="PDZ_CNK1_2_3-like"/>
    <property type="match status" value="1"/>
</dbReference>
<evidence type="ECO:0000256" key="3">
    <source>
        <dbReference type="SAM" id="MobiDB-lite"/>
    </source>
</evidence>
<feature type="region of interest" description="Disordered" evidence="3">
    <location>
        <begin position="1571"/>
        <end position="1590"/>
    </location>
</feature>
<dbReference type="Gene3D" id="2.30.29.30">
    <property type="entry name" value="Pleckstrin-homology domain (PH domain)/Phosphotyrosine-binding domain (PTB)"/>
    <property type="match status" value="1"/>
</dbReference>
<keyword evidence="2" id="KW-0597">Phosphoprotein</keyword>
<dbReference type="Pfam" id="PF00169">
    <property type="entry name" value="PH"/>
    <property type="match status" value="1"/>
</dbReference>